<evidence type="ECO:0000256" key="1">
    <source>
        <dbReference type="SAM" id="MobiDB-lite"/>
    </source>
</evidence>
<reference evidence="4" key="1">
    <citation type="journal article" date="2013" name="Genetics">
        <title>The draft genome and transcriptome of Panagrellus redivivus are shaped by the harsh demands of a free-living lifestyle.</title>
        <authorList>
            <person name="Srinivasan J."/>
            <person name="Dillman A.R."/>
            <person name="Macchietto M.G."/>
            <person name="Heikkinen L."/>
            <person name="Lakso M."/>
            <person name="Fracchia K.M."/>
            <person name="Antoshechkin I."/>
            <person name="Mortazavi A."/>
            <person name="Wong G."/>
            <person name="Sternberg P.W."/>
        </authorList>
    </citation>
    <scope>NUCLEOTIDE SEQUENCE [LARGE SCALE GENOMIC DNA]</scope>
    <source>
        <strain evidence="4">MT8872</strain>
    </source>
</reference>
<dbReference type="PROSITE" id="PS50948">
    <property type="entry name" value="PAN"/>
    <property type="match status" value="3"/>
</dbReference>
<feature type="compositionally biased region" description="Polar residues" evidence="1">
    <location>
        <begin position="670"/>
        <end position="679"/>
    </location>
</feature>
<dbReference type="PANTHER" id="PTHR47327:SF18">
    <property type="entry name" value="PAN DOMAIN PROTEIN"/>
    <property type="match status" value="1"/>
</dbReference>
<dbReference type="SMART" id="SM00241">
    <property type="entry name" value="ZP"/>
    <property type="match status" value="1"/>
</dbReference>
<name>A0A7E4ZV77_PANRE</name>
<dbReference type="Pfam" id="PF00024">
    <property type="entry name" value="PAN_1"/>
    <property type="match status" value="3"/>
</dbReference>
<dbReference type="SUPFAM" id="SSF57414">
    <property type="entry name" value="Hairpin loop containing domain-like"/>
    <property type="match status" value="3"/>
</dbReference>
<evidence type="ECO:0000259" key="2">
    <source>
        <dbReference type="PROSITE" id="PS50948"/>
    </source>
</evidence>
<evidence type="ECO:0000259" key="3">
    <source>
        <dbReference type="PROSITE" id="PS51034"/>
    </source>
</evidence>
<protein>
    <submittedName>
        <fullName evidence="5">PAN domain protein</fullName>
    </submittedName>
</protein>
<dbReference type="GO" id="GO:0009653">
    <property type="term" value="P:anatomical structure morphogenesis"/>
    <property type="evidence" value="ECO:0007669"/>
    <property type="project" value="TreeGrafter"/>
</dbReference>
<dbReference type="AlphaFoldDB" id="A0A7E4ZV77"/>
<dbReference type="PROSITE" id="PS51034">
    <property type="entry name" value="ZP_2"/>
    <property type="match status" value="1"/>
</dbReference>
<organism evidence="4 5">
    <name type="scientific">Panagrellus redivivus</name>
    <name type="common">Microworm</name>
    <dbReference type="NCBI Taxonomy" id="6233"/>
    <lineage>
        <taxon>Eukaryota</taxon>
        <taxon>Metazoa</taxon>
        <taxon>Ecdysozoa</taxon>
        <taxon>Nematoda</taxon>
        <taxon>Chromadorea</taxon>
        <taxon>Rhabditida</taxon>
        <taxon>Tylenchina</taxon>
        <taxon>Panagrolaimomorpha</taxon>
        <taxon>Panagrolaimoidea</taxon>
        <taxon>Panagrolaimidae</taxon>
        <taxon>Panagrellus</taxon>
    </lineage>
</organism>
<feature type="domain" description="Apple" evidence="2">
    <location>
        <begin position="218"/>
        <end position="296"/>
    </location>
</feature>
<evidence type="ECO:0000313" key="5">
    <source>
        <dbReference type="WBParaSite" id="Pan_g19242.t1"/>
    </source>
</evidence>
<dbReference type="InterPro" id="IPR052774">
    <property type="entry name" value="Celegans_DevNeuronal_Protein"/>
</dbReference>
<feature type="domain" description="Apple" evidence="2">
    <location>
        <begin position="12"/>
        <end position="99"/>
    </location>
</feature>
<sequence>MLGAYGDVAQGCDDLNRTAYLRSEGMRIQELPRSTVRAVSLNQCAKQCTMKSNALDCRAFEYNAASQTCSLQSAQGQPFGPSIVVSTNDPGVAFFQQICIAMTCFGNSDIHWIKAEDFHIGIEKDVIMNGLSADECKQACTENMVGAEMFPCRAFVYSSSKQECHLTADSGVVRKVVADASVNIDDGSNVRNRVNAELSAIDAGQYFEKFCIEGPVRCMDTSFEYIPNRMLDAFDKTITVKSVNICLHMCLLANSECNSVMYLRETNECILNKKSKFSNPELFRPATNVDYFDNICDYEPGTLPSLDAPAKNAFSTDESFMSTGPNLEQALMQFEGQQKATSSFPILPSNEPVHVLVEKVKGTLETECRLDGIIINAKFEEPTTGAVFVKDHSSTCHQIFTNAVTSQLTIPFPSALDSNPSCPGVELAPNLWSFVVVVQKNNLGIPSLMTESDRIFNVTCDYSNTAVAATQQDPQQETDIFVTAKDTEQQVTKIHMAVLRNGLPVTTVALGEDLELKWTIESAPIPDAPKYGYFIDECVAERLDGLPPDPAPLRLIYQGCPDKRVRNNLMGYPIIKVEDGYRTHMKAFRFDGSRRVRIRCAINICADQCAPVICELSGTDNTTLSYGRRKKRQTVADLQNLLQKYHDAKLKGDILLDDGEEEEDVDEAQTAESSGSTLEQSVISGTYTILENDIQAAEAKGSNESKTSLPLDLGIVPVQSTDDALAPPNNASSSIVISEPTSLSSQNECVSLFGVLATIQLLSFINCIYSRHSTMTGFYDEGSSRASTLSNTGTASTEFYSGSYNNPIKNDGRCLVRDLSSPSSFMTNDSKVTENKCFRHTSFRPDHCATKNPTSELCQLDIPSQLRSPPRVGRYKV</sequence>
<reference evidence="5" key="2">
    <citation type="submission" date="2020-10" db="UniProtKB">
        <authorList>
            <consortium name="WormBaseParasite"/>
        </authorList>
    </citation>
    <scope>IDENTIFICATION</scope>
</reference>
<evidence type="ECO:0000313" key="4">
    <source>
        <dbReference type="Proteomes" id="UP000492821"/>
    </source>
</evidence>
<dbReference type="InterPro" id="IPR003609">
    <property type="entry name" value="Pan_app"/>
</dbReference>
<feature type="domain" description="Apple" evidence="2">
    <location>
        <begin position="104"/>
        <end position="195"/>
    </location>
</feature>
<keyword evidence="4" id="KW-1185">Reference proteome</keyword>
<feature type="region of interest" description="Disordered" evidence="1">
    <location>
        <begin position="660"/>
        <end position="679"/>
    </location>
</feature>
<proteinExistence type="predicted"/>
<dbReference type="Gene3D" id="3.50.4.10">
    <property type="entry name" value="Hepatocyte Growth Factor"/>
    <property type="match status" value="3"/>
</dbReference>
<dbReference type="Proteomes" id="UP000492821">
    <property type="component" value="Unassembled WGS sequence"/>
</dbReference>
<feature type="compositionally biased region" description="Acidic residues" evidence="1">
    <location>
        <begin position="660"/>
        <end position="669"/>
    </location>
</feature>
<dbReference type="WBParaSite" id="Pan_g19242.t1">
    <property type="protein sequence ID" value="Pan_g19242.t1"/>
    <property type="gene ID" value="Pan_g19242"/>
</dbReference>
<dbReference type="CDD" id="cd01099">
    <property type="entry name" value="PAN_AP_HGF"/>
    <property type="match status" value="1"/>
</dbReference>
<accession>A0A7E4ZV77</accession>
<feature type="domain" description="ZP" evidence="3">
    <location>
        <begin position="367"/>
        <end position="621"/>
    </location>
</feature>
<dbReference type="InterPro" id="IPR001507">
    <property type="entry name" value="ZP_dom"/>
</dbReference>
<dbReference type="SMART" id="SM00473">
    <property type="entry name" value="PAN_AP"/>
    <property type="match status" value="3"/>
</dbReference>
<dbReference type="PANTHER" id="PTHR47327">
    <property type="entry name" value="FI18240P1-RELATED"/>
    <property type="match status" value="1"/>
</dbReference>